<dbReference type="InterPro" id="IPR051457">
    <property type="entry name" value="2-oxoacid:Fd_oxidoreductase"/>
</dbReference>
<dbReference type="Gene3D" id="3.40.50.970">
    <property type="match status" value="1"/>
</dbReference>
<dbReference type="Pfam" id="PF01558">
    <property type="entry name" value="POR"/>
    <property type="match status" value="1"/>
</dbReference>
<keyword evidence="5" id="KW-1185">Reference proteome</keyword>
<dbReference type="CDD" id="cd07034">
    <property type="entry name" value="TPP_PYR_PFOR_IOR-alpha_like"/>
    <property type="match status" value="1"/>
</dbReference>
<dbReference type="InterPro" id="IPR029061">
    <property type="entry name" value="THDP-binding"/>
</dbReference>
<sequence length="1156" mass="123687">MPRKVELSDKYTLDRGRVFLSGTQALTRVLLSQSRSDAAQGLNTGGFVSGYRGSPLGSLDTALWSARDALKDEGIVFQPGVNEELAATAVYGSQQLGFFPGARHEGVFAAWYGKGPGVDRAGDALKHGNLAGTAALGGVLVLAGDDHSAKSSTTAHQSEQALVASLIPVLYPASVEEFLKFGSFGIALSRFSGLWAGFKCINDTADATATASLGDPLHRWTLPEIEMPPEGLNILEGETQLSMERRTTDFRLPAAQAFIRANRLDTVLRDGDRRTLGIVTAGKAALDVIEALNQLGLDSARCRALGIRVLKLAMTWPVEPEVAYDFARGHRQVLVVEEKRAFIEPQLASLLYHLDAPERPVLTGKADAAGRPLLPQNGELGPTEIGAALFREIEALGLVDAPLRARHAEIEARLEARSAALTPFNRMPFFCSGCPHNTSTVVPDGSVALSGIGCHVMAAMMPHRKHVWPVQMGGEGANWIGVAPFTDTAHTFQNLGDGTYHHSGSLAIRAAVSAGIAITYKLLFNDAVAMTGGQPVEGQLTPWQIASELVQEGVHKVVVVADDPEKYPPSVRFPDGVAIHPREELDSVQRELAAIDGVTVLIYDQVCAAEKRRRRKKGTFPDPAKRIFINDLVCEGCGDCSVKSNCVSVQPLETEFGRKRQIDQSNCNKDFSCVNGFCPSFVTVSGGTLKGRTAAPMAAMPVLPAPPPPVEGSLAILIAGIGGTGVVTIGAVLGMAAHLDGKSASIIDVTGLSQKNGAVFSHLRIASSDDAIAAARIPVAGAELLLGCDMITAGGAEAMALVQPGRTRGVINENLTPTAAFTIDTGIDFAGEQTLRRLREVLAPGSAFIDATRVATRLMGDAIGANMFVVGVAIQRGLLPVSLSAVERAITLNGVAVDFNLRALALGRLAAIDPSTVETQLGNEVAAAAEGSLRLSTDIGDVIERRVAFLADYQDAAYGERFRRKLSAIAAVEARVAPDRTDLSDAAARNLFKLMAYKDEYEVARLYTSGEFRAKLDAQFTGDYRLSVHLAPPLFARKDPVTGLPRKREFGRWMLSAFGLLARAKRLRGTIFDPFGRTAERRMERQLVSDYEAVLDSIVENIDHAGYEAAVALARYPDKIRGYGYVKDRSVPGALAERDRQLEAMLAPRNELEAAE</sequence>
<feature type="domain" description="DUF6537" evidence="3">
    <location>
        <begin position="941"/>
        <end position="1135"/>
    </location>
</feature>
<dbReference type="InterPro" id="IPR009014">
    <property type="entry name" value="Transketo_C/PFOR_II"/>
</dbReference>
<dbReference type="PANTHER" id="PTHR48084:SF3">
    <property type="entry name" value="SUBUNIT OF PYRUVATE:FLAVODOXIN OXIDOREDUCTASE"/>
    <property type="match status" value="1"/>
</dbReference>
<evidence type="ECO:0000259" key="3">
    <source>
        <dbReference type="Pfam" id="PF20169"/>
    </source>
</evidence>
<evidence type="ECO:0000313" key="5">
    <source>
        <dbReference type="Proteomes" id="UP000444401"/>
    </source>
</evidence>
<gene>
    <name evidence="4" type="ORF">GRI72_14175</name>
</gene>
<name>A0ABW9V1E9_9SPHN</name>
<dbReference type="PANTHER" id="PTHR48084">
    <property type="entry name" value="2-OXOGLUTARATE OXIDOREDUCTASE SUBUNIT KORB-RELATED"/>
    <property type="match status" value="1"/>
</dbReference>
<dbReference type="Gene3D" id="3.40.920.10">
    <property type="entry name" value="Pyruvate-ferredoxin oxidoreductase, PFOR, domain III"/>
    <property type="match status" value="1"/>
</dbReference>
<dbReference type="SUPFAM" id="SSF52922">
    <property type="entry name" value="TK C-terminal domain-like"/>
    <property type="match status" value="1"/>
</dbReference>
<accession>A0ABW9V1E9</accession>
<dbReference type="SUPFAM" id="SSF53323">
    <property type="entry name" value="Pyruvate-ferredoxin oxidoreductase, PFOR, domain III"/>
    <property type="match status" value="1"/>
</dbReference>
<protein>
    <submittedName>
        <fullName evidence="4">Indolepyruvate ferredoxin oxidoreductase family protein</fullName>
    </submittedName>
</protein>
<keyword evidence="1" id="KW-0560">Oxidoreductase</keyword>
<dbReference type="SUPFAM" id="SSF52518">
    <property type="entry name" value="Thiamin diphosphate-binding fold (THDP-binding)"/>
    <property type="match status" value="2"/>
</dbReference>
<dbReference type="Pfam" id="PF20169">
    <property type="entry name" value="DUF6537"/>
    <property type="match status" value="1"/>
</dbReference>
<dbReference type="NCBIfam" id="NF009588">
    <property type="entry name" value="PRK13029.1"/>
    <property type="match status" value="1"/>
</dbReference>
<dbReference type="NCBIfam" id="NF009589">
    <property type="entry name" value="PRK13030.1"/>
    <property type="match status" value="1"/>
</dbReference>
<dbReference type="InterPro" id="IPR046667">
    <property type="entry name" value="DUF6537"/>
</dbReference>
<evidence type="ECO:0000256" key="1">
    <source>
        <dbReference type="ARBA" id="ARBA00023002"/>
    </source>
</evidence>
<feature type="domain" description="Pyruvate/ketoisovalerate oxidoreductase catalytic" evidence="2">
    <location>
        <begin position="722"/>
        <end position="908"/>
    </location>
</feature>
<dbReference type="Proteomes" id="UP000444401">
    <property type="component" value="Unassembled WGS sequence"/>
</dbReference>
<dbReference type="InterPro" id="IPR019752">
    <property type="entry name" value="Pyrv/ketoisovalerate_OxRed_cat"/>
</dbReference>
<reference evidence="4 5" key="1">
    <citation type="submission" date="2019-12" db="EMBL/GenBank/DDBJ databases">
        <title>Genomic-based taxomic classification of the family Erythrobacteraceae.</title>
        <authorList>
            <person name="Xu L."/>
        </authorList>
    </citation>
    <scope>NUCLEOTIDE SEQUENCE [LARGE SCALE GENOMIC DNA]</scope>
    <source>
        <strain evidence="4 5">H32</strain>
    </source>
</reference>
<organism evidence="4 5">
    <name type="scientific">Pelagerythrobacter marinus</name>
    <dbReference type="NCBI Taxonomy" id="538382"/>
    <lineage>
        <taxon>Bacteria</taxon>
        <taxon>Pseudomonadati</taxon>
        <taxon>Pseudomonadota</taxon>
        <taxon>Alphaproteobacteria</taxon>
        <taxon>Sphingomonadales</taxon>
        <taxon>Erythrobacteraceae</taxon>
        <taxon>Pelagerythrobacter</taxon>
    </lineage>
</organism>
<dbReference type="InterPro" id="IPR002869">
    <property type="entry name" value="Pyrv_flavodox_OxRed_cen"/>
</dbReference>
<dbReference type="EMBL" id="WTYO01000010">
    <property type="protein sequence ID" value="MXO69959.1"/>
    <property type="molecule type" value="Genomic_DNA"/>
</dbReference>
<evidence type="ECO:0000313" key="4">
    <source>
        <dbReference type="EMBL" id="MXO69959.1"/>
    </source>
</evidence>
<evidence type="ECO:0000259" key="2">
    <source>
        <dbReference type="Pfam" id="PF01558"/>
    </source>
</evidence>
<comment type="caution">
    <text evidence="4">The sequence shown here is derived from an EMBL/GenBank/DDBJ whole genome shotgun (WGS) entry which is preliminary data.</text>
</comment>
<proteinExistence type="predicted"/>
<dbReference type="InterPro" id="IPR002880">
    <property type="entry name" value="Pyrv_Fd/Flavodoxin_OxRdtase_N"/>
</dbReference>